<protein>
    <submittedName>
        <fullName evidence="1">7523_t:CDS:1</fullName>
    </submittedName>
</protein>
<evidence type="ECO:0000313" key="1">
    <source>
        <dbReference type="EMBL" id="CAI2192242.1"/>
    </source>
</evidence>
<sequence>DISKVYGLPGIHEYIKSQKSLRAVIVINASQGDMEIIDVKEILIGLIIAILLDSSKYSYHILYAIALLIDHHKLKAFTELFRKKGHIKQILQFSLNNEWNELNHTRVQPSTSLCLEQNSDKPEGVFKYDLSIANKIQQENKKFSQFSYKVKNPGFPKVFVIFTFWVKYNEPFIKTETYKKRYIKLLSNEGDIYVRLPWETYILENLAISDNNRKSASLICYLRKDLQGIVRALKTEFLELRIKKYHGKSDPMEKTQDFSNVKES</sequence>
<feature type="non-terminal residue" evidence="1">
    <location>
        <position position="1"/>
    </location>
</feature>
<gene>
    <name evidence="1" type="ORF">FWILDA_LOCUS15478</name>
</gene>
<dbReference type="AlphaFoldDB" id="A0A9W4T6K3"/>
<dbReference type="Proteomes" id="UP001153678">
    <property type="component" value="Unassembled WGS sequence"/>
</dbReference>
<organism evidence="1 2">
    <name type="scientific">Funneliformis geosporum</name>
    <dbReference type="NCBI Taxonomy" id="1117311"/>
    <lineage>
        <taxon>Eukaryota</taxon>
        <taxon>Fungi</taxon>
        <taxon>Fungi incertae sedis</taxon>
        <taxon>Mucoromycota</taxon>
        <taxon>Glomeromycotina</taxon>
        <taxon>Glomeromycetes</taxon>
        <taxon>Glomerales</taxon>
        <taxon>Glomeraceae</taxon>
        <taxon>Funneliformis</taxon>
    </lineage>
</organism>
<dbReference type="EMBL" id="CAMKVN010008134">
    <property type="protein sequence ID" value="CAI2192242.1"/>
    <property type="molecule type" value="Genomic_DNA"/>
</dbReference>
<reference evidence="1" key="1">
    <citation type="submission" date="2022-08" db="EMBL/GenBank/DDBJ databases">
        <authorList>
            <person name="Kallberg Y."/>
            <person name="Tangrot J."/>
            <person name="Rosling A."/>
        </authorList>
    </citation>
    <scope>NUCLEOTIDE SEQUENCE</scope>
    <source>
        <strain evidence="1">Wild A</strain>
    </source>
</reference>
<name>A0A9W4T6K3_9GLOM</name>
<dbReference type="OrthoDB" id="2373574at2759"/>
<keyword evidence="2" id="KW-1185">Reference proteome</keyword>
<evidence type="ECO:0000313" key="2">
    <source>
        <dbReference type="Proteomes" id="UP001153678"/>
    </source>
</evidence>
<accession>A0A9W4T6K3</accession>
<comment type="caution">
    <text evidence="1">The sequence shown here is derived from an EMBL/GenBank/DDBJ whole genome shotgun (WGS) entry which is preliminary data.</text>
</comment>
<proteinExistence type="predicted"/>